<dbReference type="PROSITE" id="PS00018">
    <property type="entry name" value="EF_HAND_1"/>
    <property type="match status" value="3"/>
</dbReference>
<evidence type="ECO:0000256" key="2">
    <source>
        <dbReference type="ARBA" id="ARBA00022837"/>
    </source>
</evidence>
<dbReference type="AlphaFoldDB" id="A0A9W7CRM6"/>
<comment type="caution">
    <text evidence="5">The sequence shown here is derived from an EMBL/GenBank/DDBJ whole genome shotgun (WGS) entry which is preliminary data.</text>
</comment>
<dbReference type="PANTHER" id="PTHR23050">
    <property type="entry name" value="CALCIUM BINDING PROTEIN"/>
    <property type="match status" value="1"/>
</dbReference>
<dbReference type="Pfam" id="PF13499">
    <property type="entry name" value="EF-hand_7"/>
    <property type="match status" value="2"/>
</dbReference>
<evidence type="ECO:0000256" key="1">
    <source>
        <dbReference type="ARBA" id="ARBA00022737"/>
    </source>
</evidence>
<keyword evidence="2" id="KW-0106">Calcium</keyword>
<proteinExistence type="predicted"/>
<dbReference type="OrthoDB" id="26525at2759"/>
<feature type="region of interest" description="Disordered" evidence="3">
    <location>
        <begin position="57"/>
        <end position="81"/>
    </location>
</feature>
<dbReference type="InterPro" id="IPR018247">
    <property type="entry name" value="EF_Hand_1_Ca_BS"/>
</dbReference>
<name>A0A9W7CRM6_9STRA</name>
<dbReference type="SUPFAM" id="SSF47473">
    <property type="entry name" value="EF-hand"/>
    <property type="match status" value="1"/>
</dbReference>
<feature type="region of interest" description="Disordered" evidence="3">
    <location>
        <begin position="172"/>
        <end position="205"/>
    </location>
</feature>
<gene>
    <name evidence="5" type="ORF">Pfra01_001222900</name>
</gene>
<dbReference type="GO" id="GO:0005509">
    <property type="term" value="F:calcium ion binding"/>
    <property type="evidence" value="ECO:0007669"/>
    <property type="project" value="InterPro"/>
</dbReference>
<feature type="compositionally biased region" description="Polar residues" evidence="3">
    <location>
        <begin position="176"/>
        <end position="194"/>
    </location>
</feature>
<keyword evidence="1" id="KW-0677">Repeat</keyword>
<accession>A0A9W7CRM6</accession>
<dbReference type="InterPro" id="IPR011992">
    <property type="entry name" value="EF-hand-dom_pair"/>
</dbReference>
<dbReference type="InterPro" id="IPR002048">
    <property type="entry name" value="EF_hand_dom"/>
</dbReference>
<dbReference type="EMBL" id="BSXT01001230">
    <property type="protein sequence ID" value="GMF40185.1"/>
    <property type="molecule type" value="Genomic_DNA"/>
</dbReference>
<dbReference type="SMART" id="SM00054">
    <property type="entry name" value="EFh"/>
    <property type="match status" value="4"/>
</dbReference>
<feature type="region of interest" description="Disordered" evidence="3">
    <location>
        <begin position="1"/>
        <end position="45"/>
    </location>
</feature>
<dbReference type="Gene3D" id="1.10.238.10">
    <property type="entry name" value="EF-hand"/>
    <property type="match status" value="2"/>
</dbReference>
<dbReference type="Proteomes" id="UP001165121">
    <property type="component" value="Unassembled WGS sequence"/>
</dbReference>
<protein>
    <submittedName>
        <fullName evidence="5">Unnamed protein product</fullName>
    </submittedName>
</protein>
<evidence type="ECO:0000313" key="5">
    <source>
        <dbReference type="EMBL" id="GMF40185.1"/>
    </source>
</evidence>
<dbReference type="InterPro" id="IPR050145">
    <property type="entry name" value="Centrin_CML-like"/>
</dbReference>
<feature type="region of interest" description="Disordered" evidence="3">
    <location>
        <begin position="136"/>
        <end position="160"/>
    </location>
</feature>
<sequence length="745" mass="82448">MPVPLQRSNFRCPPDGSKLPQATASMSAGVAAMGGAPSPGKYHAEFPTRQRKRLQVGTTNLSKSNSVAEANKSGSPGSAETNISAAVDRIGETNVTAMKATLESPQRRSSTNYRSNASGKVIPLVLRTEIRRLSGLSPTSTSRSTDEWCDGSSMPKQSFKNGTVETKELPGLQIGSIGNNNSQENGISGRSSSGHFDEGSDTSKTCRAANKEKAALARNRAKLYDVFMEKYGSMRAVFRAFDNDGNGMISAQRFHDMVEAAEVDFTPDETRALYRTADINGDNTVAFHEFIQMFSLSTAEPTVSAFSPVKDLSELTRDPTSSLTIKYRTPLELSQHSRRRMKQLRKQVTDKLRQKHGLAIGVRGGKPEQLLAYAFKNVDSDNDGFLSYSEVEHALGRGFLQMEDTIPEAEMREMLQLMDRNRDQQISLREFVHYFAVGEREVATDLIDNARTKELAALHAKRTLELTPRDVVDPLFAQRKSTMHQQEEPSPRNTEVAPGTCLPEALSKRTAAIIYGGGGVAFSSPKSSGDFTNVDRENKVALPTSSFSGQPEIDHRPATSCGTGSPTVAVLSPVSSDRFYHRRRERTDWTRVGVGGNGIGSDTGLYQSPHERFITTTGEGYSPLYRAPPSAKGDSDDSFLMMRAGKPSSTIEEDARRARRAARYDRTQALLQEFEEAHTREERLRDWKSRGNVRKVAGERFCYLDRLQDREHRVASREDRMQRRHGGASFLKMWAGSADSQFNQP</sequence>
<evidence type="ECO:0000256" key="3">
    <source>
        <dbReference type="SAM" id="MobiDB-lite"/>
    </source>
</evidence>
<organism evidence="5 6">
    <name type="scientific">Phytophthora fragariaefolia</name>
    <dbReference type="NCBI Taxonomy" id="1490495"/>
    <lineage>
        <taxon>Eukaryota</taxon>
        <taxon>Sar</taxon>
        <taxon>Stramenopiles</taxon>
        <taxon>Oomycota</taxon>
        <taxon>Peronosporomycetes</taxon>
        <taxon>Peronosporales</taxon>
        <taxon>Peronosporaceae</taxon>
        <taxon>Phytophthora</taxon>
    </lineage>
</organism>
<evidence type="ECO:0000259" key="4">
    <source>
        <dbReference type="PROSITE" id="PS50222"/>
    </source>
</evidence>
<feature type="domain" description="EF-hand" evidence="4">
    <location>
        <begin position="366"/>
        <end position="401"/>
    </location>
</feature>
<feature type="compositionally biased region" description="Low complexity" evidence="3">
    <location>
        <begin position="22"/>
        <end position="40"/>
    </location>
</feature>
<reference evidence="5" key="1">
    <citation type="submission" date="2023-04" db="EMBL/GenBank/DDBJ databases">
        <title>Phytophthora fragariaefolia NBRC 109709.</title>
        <authorList>
            <person name="Ichikawa N."/>
            <person name="Sato H."/>
            <person name="Tonouchi N."/>
        </authorList>
    </citation>
    <scope>NUCLEOTIDE SEQUENCE</scope>
    <source>
        <strain evidence="5">NBRC 109709</strain>
    </source>
</reference>
<dbReference type="PROSITE" id="PS50222">
    <property type="entry name" value="EF_HAND_2"/>
    <property type="match status" value="4"/>
</dbReference>
<feature type="domain" description="EF-hand" evidence="4">
    <location>
        <begin position="265"/>
        <end position="300"/>
    </location>
</feature>
<feature type="domain" description="EF-hand" evidence="4">
    <location>
        <begin position="406"/>
        <end position="441"/>
    </location>
</feature>
<dbReference type="CDD" id="cd00051">
    <property type="entry name" value="EFh"/>
    <property type="match status" value="2"/>
</dbReference>
<evidence type="ECO:0000313" key="6">
    <source>
        <dbReference type="Proteomes" id="UP001165121"/>
    </source>
</evidence>
<feature type="domain" description="EF-hand" evidence="4">
    <location>
        <begin position="229"/>
        <end position="264"/>
    </location>
</feature>
<keyword evidence="6" id="KW-1185">Reference proteome</keyword>
<feature type="region of interest" description="Disordered" evidence="3">
    <location>
        <begin position="543"/>
        <end position="568"/>
    </location>
</feature>